<evidence type="ECO:0000313" key="3">
    <source>
        <dbReference type="Proteomes" id="UP000778951"/>
    </source>
</evidence>
<evidence type="ECO:0000313" key="2">
    <source>
        <dbReference type="EMBL" id="NIZ70216.1"/>
    </source>
</evidence>
<dbReference type="Pfam" id="PF14280">
    <property type="entry name" value="DUF4365"/>
    <property type="match status" value="1"/>
</dbReference>
<organism evidence="2 3">
    <name type="scientific">Entomospira culicis</name>
    <dbReference type="NCBI Taxonomy" id="2719989"/>
    <lineage>
        <taxon>Bacteria</taxon>
        <taxon>Pseudomonadati</taxon>
        <taxon>Spirochaetota</taxon>
        <taxon>Spirochaetia</taxon>
        <taxon>Spirochaetales</taxon>
        <taxon>Spirochaetaceae</taxon>
        <taxon>Entomospira</taxon>
    </lineage>
</organism>
<keyword evidence="3" id="KW-1185">Reference proteome</keyword>
<proteinExistence type="predicted"/>
<reference evidence="2" key="1">
    <citation type="submission" date="2020-03" db="EMBL/GenBank/DDBJ databases">
        <title>Spirochaetal bacteria isolated from arthropods constitute a novel genus Entomospira genus novum within the order Spirochaetales.</title>
        <authorList>
            <person name="Grana-Miraglia L."/>
            <person name="Sikutova S."/>
            <person name="Fingerle V."/>
            <person name="Sing A."/>
            <person name="Castillo-Ramirez S."/>
            <person name="Margos G."/>
            <person name="Rudolf I."/>
        </authorList>
    </citation>
    <scope>NUCLEOTIDE SEQUENCE</scope>
    <source>
        <strain evidence="2">BR149</strain>
    </source>
</reference>
<dbReference type="Proteomes" id="UP000778951">
    <property type="component" value="Unassembled WGS sequence"/>
</dbReference>
<protein>
    <submittedName>
        <fullName evidence="2">DUF4365 domain-containing protein</fullName>
    </submittedName>
</protein>
<sequence length="168" mass="18742">MELNDQKEAISRVYVKAIASVAGFDCQDNTLDRDSIDVIFSNKNDAPYCKIEAQLKATAKQNLIKDDDSIHYSLPIKNYDDLRGKSILPRILICLLLPAGKDPNDWLTQDIEQLTIKKCAYYVSLKGLPDSTNATEITVKIPLANIFSIEALTKLMQEAESEFETGGN</sequence>
<dbReference type="EMBL" id="JAATLM010000003">
    <property type="protein sequence ID" value="NIZ70216.1"/>
    <property type="molecule type" value="Genomic_DNA"/>
</dbReference>
<evidence type="ECO:0000259" key="1">
    <source>
        <dbReference type="Pfam" id="PF14280"/>
    </source>
</evidence>
<accession>A0A968GI22</accession>
<dbReference type="AlphaFoldDB" id="A0A968GI22"/>
<dbReference type="RefSeq" id="WP_167696542.1">
    <property type="nucleotide sequence ID" value="NZ_CP118183.1"/>
</dbReference>
<name>A0A968GI22_9SPIO</name>
<gene>
    <name evidence="2" type="ORF">HCT48_08340</name>
</gene>
<comment type="caution">
    <text evidence="2">The sequence shown here is derived from an EMBL/GenBank/DDBJ whole genome shotgun (WGS) entry which is preliminary data.</text>
</comment>
<dbReference type="InterPro" id="IPR025375">
    <property type="entry name" value="DUF4365"/>
</dbReference>
<feature type="domain" description="DUF4365" evidence="1">
    <location>
        <begin position="8"/>
        <end position="158"/>
    </location>
</feature>